<dbReference type="PANTHER" id="PTHR23402:SF1">
    <property type="entry name" value="PYROGLUTAMYL-PEPTIDASE I"/>
    <property type="match status" value="1"/>
</dbReference>
<keyword evidence="7" id="KW-1185">Reference proteome</keyword>
<evidence type="ECO:0000313" key="7">
    <source>
        <dbReference type="Proteomes" id="UP000799778"/>
    </source>
</evidence>
<sequence>MAPITSAITRVLVTGFGPFGGVPDNPSWGIASRLPSALPSNIELLVHPSYVPVSYHPTLDLVPTFHDQSPDIALHIGVAAGRKYFAVEQTSQKSGYEWVPGVDGEIFTKEEQQAAWGPLPEKYSTSLDLHATVARWKELTSGLSFSERGSGARAKPVDVRFSDELPDMLANFTTQGQSVTTQDDEVKWSDAVGTYLCGFIYYASMAEMGKRNTGEQRNVAFLHVPSLDTEEQIKVGVDVTVALIQALVEVKGST</sequence>
<keyword evidence="3" id="KW-0645">Protease</keyword>
<dbReference type="InterPro" id="IPR016125">
    <property type="entry name" value="Peptidase_C15-like"/>
</dbReference>
<dbReference type="Gene3D" id="3.40.630.20">
    <property type="entry name" value="Peptidase C15, pyroglutamyl peptidase I-like"/>
    <property type="match status" value="1"/>
</dbReference>
<keyword evidence="5" id="KW-0788">Thiol protease</keyword>
<evidence type="ECO:0000313" key="6">
    <source>
        <dbReference type="EMBL" id="KAF2018003.1"/>
    </source>
</evidence>
<gene>
    <name evidence="6" type="ORF">BU24DRAFT_460984</name>
</gene>
<dbReference type="InterPro" id="IPR000816">
    <property type="entry name" value="Peptidase_C15"/>
</dbReference>
<dbReference type="Pfam" id="PF01470">
    <property type="entry name" value="Peptidase_C15"/>
    <property type="match status" value="1"/>
</dbReference>
<dbReference type="RefSeq" id="XP_033386342.1">
    <property type="nucleotide sequence ID" value="XM_033531858.1"/>
</dbReference>
<protein>
    <submittedName>
        <fullName evidence="6">Peptidase C15, pyroglutamyl peptidase I-like protein</fullName>
    </submittedName>
</protein>
<dbReference type="GO" id="GO:0016920">
    <property type="term" value="F:pyroglutamyl-peptidase activity"/>
    <property type="evidence" value="ECO:0007669"/>
    <property type="project" value="InterPro"/>
</dbReference>
<dbReference type="OrthoDB" id="407146at2759"/>
<dbReference type="PRINTS" id="PR00706">
    <property type="entry name" value="PYROGLUPTASE"/>
</dbReference>
<evidence type="ECO:0000256" key="2">
    <source>
        <dbReference type="ARBA" id="ARBA00022490"/>
    </source>
</evidence>
<dbReference type="InterPro" id="IPR036440">
    <property type="entry name" value="Peptidase_C15-like_sf"/>
</dbReference>
<accession>A0A6A5XYJ8</accession>
<dbReference type="GeneID" id="54289255"/>
<proteinExistence type="inferred from homology"/>
<comment type="similarity">
    <text evidence="1">Belongs to the peptidase C15 family.</text>
</comment>
<dbReference type="SUPFAM" id="SSF53182">
    <property type="entry name" value="Pyrrolidone carboxyl peptidase (pyroglutamate aminopeptidase)"/>
    <property type="match status" value="1"/>
</dbReference>
<dbReference type="Proteomes" id="UP000799778">
    <property type="component" value="Unassembled WGS sequence"/>
</dbReference>
<evidence type="ECO:0000256" key="1">
    <source>
        <dbReference type="ARBA" id="ARBA00006641"/>
    </source>
</evidence>
<dbReference type="GO" id="GO:0005829">
    <property type="term" value="C:cytosol"/>
    <property type="evidence" value="ECO:0007669"/>
    <property type="project" value="InterPro"/>
</dbReference>
<dbReference type="EMBL" id="ML978068">
    <property type="protein sequence ID" value="KAF2018003.1"/>
    <property type="molecule type" value="Genomic_DNA"/>
</dbReference>
<evidence type="ECO:0000256" key="5">
    <source>
        <dbReference type="ARBA" id="ARBA00022807"/>
    </source>
</evidence>
<keyword evidence="4" id="KW-0378">Hydrolase</keyword>
<evidence type="ECO:0000256" key="3">
    <source>
        <dbReference type="ARBA" id="ARBA00022670"/>
    </source>
</evidence>
<dbReference type="AlphaFoldDB" id="A0A6A5XYJ8"/>
<name>A0A6A5XYJ8_9PLEO</name>
<reference evidence="6" key="1">
    <citation type="journal article" date="2020" name="Stud. Mycol.">
        <title>101 Dothideomycetes genomes: a test case for predicting lifestyles and emergence of pathogens.</title>
        <authorList>
            <person name="Haridas S."/>
            <person name="Albert R."/>
            <person name="Binder M."/>
            <person name="Bloem J."/>
            <person name="Labutti K."/>
            <person name="Salamov A."/>
            <person name="Andreopoulos B."/>
            <person name="Baker S."/>
            <person name="Barry K."/>
            <person name="Bills G."/>
            <person name="Bluhm B."/>
            <person name="Cannon C."/>
            <person name="Castanera R."/>
            <person name="Culley D."/>
            <person name="Daum C."/>
            <person name="Ezra D."/>
            <person name="Gonzalez J."/>
            <person name="Henrissat B."/>
            <person name="Kuo A."/>
            <person name="Liang C."/>
            <person name="Lipzen A."/>
            <person name="Lutzoni F."/>
            <person name="Magnuson J."/>
            <person name="Mondo S."/>
            <person name="Nolan M."/>
            <person name="Ohm R."/>
            <person name="Pangilinan J."/>
            <person name="Park H.-J."/>
            <person name="Ramirez L."/>
            <person name="Alfaro M."/>
            <person name="Sun H."/>
            <person name="Tritt A."/>
            <person name="Yoshinaga Y."/>
            <person name="Zwiers L.-H."/>
            <person name="Turgeon B."/>
            <person name="Goodwin S."/>
            <person name="Spatafora J."/>
            <person name="Crous P."/>
            <person name="Grigoriev I."/>
        </authorList>
    </citation>
    <scope>NUCLEOTIDE SEQUENCE</scope>
    <source>
        <strain evidence="6">CBS 175.79</strain>
    </source>
</reference>
<keyword evidence="2" id="KW-0963">Cytoplasm</keyword>
<dbReference type="PANTHER" id="PTHR23402">
    <property type="entry name" value="PROTEASE FAMILY C15 PYROGLUTAMYL-PEPTIDASE I-RELATED"/>
    <property type="match status" value="1"/>
</dbReference>
<organism evidence="6 7">
    <name type="scientific">Aaosphaeria arxii CBS 175.79</name>
    <dbReference type="NCBI Taxonomy" id="1450172"/>
    <lineage>
        <taxon>Eukaryota</taxon>
        <taxon>Fungi</taxon>
        <taxon>Dikarya</taxon>
        <taxon>Ascomycota</taxon>
        <taxon>Pezizomycotina</taxon>
        <taxon>Dothideomycetes</taxon>
        <taxon>Pleosporomycetidae</taxon>
        <taxon>Pleosporales</taxon>
        <taxon>Pleosporales incertae sedis</taxon>
        <taxon>Aaosphaeria</taxon>
    </lineage>
</organism>
<dbReference type="GO" id="GO:0006508">
    <property type="term" value="P:proteolysis"/>
    <property type="evidence" value="ECO:0007669"/>
    <property type="project" value="UniProtKB-KW"/>
</dbReference>
<evidence type="ECO:0000256" key="4">
    <source>
        <dbReference type="ARBA" id="ARBA00022801"/>
    </source>
</evidence>